<keyword evidence="2" id="KW-1185">Reference proteome</keyword>
<protein>
    <submittedName>
        <fullName evidence="1">Uncharacterized protein</fullName>
    </submittedName>
</protein>
<accession>A0A9D3YCK7</accession>
<evidence type="ECO:0000313" key="1">
    <source>
        <dbReference type="EMBL" id="KAH3695942.1"/>
    </source>
</evidence>
<evidence type="ECO:0000313" key="2">
    <source>
        <dbReference type="Proteomes" id="UP000828390"/>
    </source>
</evidence>
<dbReference type="Proteomes" id="UP000828390">
    <property type="component" value="Unassembled WGS sequence"/>
</dbReference>
<gene>
    <name evidence="1" type="ORF">DPMN_083401</name>
</gene>
<dbReference type="EMBL" id="JAIWYP010000016">
    <property type="protein sequence ID" value="KAH3695942.1"/>
    <property type="molecule type" value="Genomic_DNA"/>
</dbReference>
<dbReference type="AlphaFoldDB" id="A0A9D3YCK7"/>
<reference evidence="1" key="2">
    <citation type="submission" date="2020-11" db="EMBL/GenBank/DDBJ databases">
        <authorList>
            <person name="McCartney M.A."/>
            <person name="Auch B."/>
            <person name="Kono T."/>
            <person name="Mallez S."/>
            <person name="Becker A."/>
            <person name="Gohl D.M."/>
            <person name="Silverstein K.A.T."/>
            <person name="Koren S."/>
            <person name="Bechman K.B."/>
            <person name="Herman A."/>
            <person name="Abrahante J.E."/>
            <person name="Garbe J."/>
        </authorList>
    </citation>
    <scope>NUCLEOTIDE SEQUENCE</scope>
    <source>
        <strain evidence="1">Duluth1</strain>
        <tissue evidence="1">Whole animal</tissue>
    </source>
</reference>
<organism evidence="1 2">
    <name type="scientific">Dreissena polymorpha</name>
    <name type="common">Zebra mussel</name>
    <name type="synonym">Mytilus polymorpha</name>
    <dbReference type="NCBI Taxonomy" id="45954"/>
    <lineage>
        <taxon>Eukaryota</taxon>
        <taxon>Metazoa</taxon>
        <taxon>Spiralia</taxon>
        <taxon>Lophotrochozoa</taxon>
        <taxon>Mollusca</taxon>
        <taxon>Bivalvia</taxon>
        <taxon>Autobranchia</taxon>
        <taxon>Heteroconchia</taxon>
        <taxon>Euheterodonta</taxon>
        <taxon>Imparidentia</taxon>
        <taxon>Neoheterodontei</taxon>
        <taxon>Myida</taxon>
        <taxon>Dreissenoidea</taxon>
        <taxon>Dreissenidae</taxon>
        <taxon>Dreissena</taxon>
    </lineage>
</organism>
<sequence>MKKSFRESFMLMRVRKSRAYLGGKLYIKLYTKLRGTHHAEIIVEIVPDESKNKDEWDLK</sequence>
<reference evidence="1" key="1">
    <citation type="journal article" date="2019" name="bioRxiv">
        <title>The Genome of the Zebra Mussel, Dreissena polymorpha: A Resource for Invasive Species Research.</title>
        <authorList>
            <person name="McCartney M.A."/>
            <person name="Auch B."/>
            <person name="Kono T."/>
            <person name="Mallez S."/>
            <person name="Zhang Y."/>
            <person name="Obille A."/>
            <person name="Becker A."/>
            <person name="Abrahante J.E."/>
            <person name="Garbe J."/>
            <person name="Badalamenti J.P."/>
            <person name="Herman A."/>
            <person name="Mangelson H."/>
            <person name="Liachko I."/>
            <person name="Sullivan S."/>
            <person name="Sone E.D."/>
            <person name="Koren S."/>
            <person name="Silverstein K.A.T."/>
            <person name="Beckman K.B."/>
            <person name="Gohl D.M."/>
        </authorList>
    </citation>
    <scope>NUCLEOTIDE SEQUENCE</scope>
    <source>
        <strain evidence="1">Duluth1</strain>
        <tissue evidence="1">Whole animal</tissue>
    </source>
</reference>
<comment type="caution">
    <text evidence="1">The sequence shown here is derived from an EMBL/GenBank/DDBJ whole genome shotgun (WGS) entry which is preliminary data.</text>
</comment>
<proteinExistence type="predicted"/>
<name>A0A9D3YCK7_DREPO</name>